<name>A0AAW4BM45_VIBAN</name>
<dbReference type="Proteomes" id="UP000786185">
    <property type="component" value="Unassembled WGS sequence"/>
</dbReference>
<sequence length="99" mass="10619">MNKIGFVVSSSPSQITIEIDGLKTLETFKEQLQIGNFLKISDGNLNYAVATINNISGQNSESDGSVTWKFVIDATPIGSLRNDGGQLCFSRGSQVLPVP</sequence>
<organism evidence="1 2">
    <name type="scientific">Vibrio anguillarum</name>
    <name type="common">Listonella anguillarum</name>
    <dbReference type="NCBI Taxonomy" id="55601"/>
    <lineage>
        <taxon>Bacteria</taxon>
        <taxon>Pseudomonadati</taxon>
        <taxon>Pseudomonadota</taxon>
        <taxon>Gammaproteobacteria</taxon>
        <taxon>Vibrionales</taxon>
        <taxon>Vibrionaceae</taxon>
        <taxon>Vibrio</taxon>
    </lineage>
</organism>
<proteinExistence type="predicted"/>
<protein>
    <submittedName>
        <fullName evidence="1">ATPase</fullName>
    </submittedName>
</protein>
<evidence type="ECO:0000313" key="1">
    <source>
        <dbReference type="EMBL" id="MBF4438369.1"/>
    </source>
</evidence>
<evidence type="ECO:0000313" key="2">
    <source>
        <dbReference type="Proteomes" id="UP000786185"/>
    </source>
</evidence>
<accession>A0AAW4BM45</accession>
<comment type="caution">
    <text evidence="1">The sequence shown here is derived from an EMBL/GenBank/DDBJ whole genome shotgun (WGS) entry which is preliminary data.</text>
</comment>
<reference evidence="1" key="1">
    <citation type="journal article" date="2021" name="PeerJ">
        <title>Analysis of 44 Vibrio anguillarum genomes reveals high genetic diversity.</title>
        <authorList>
            <person name="Hansen M.J."/>
            <person name="Dalsgaard I."/>
        </authorList>
    </citation>
    <scope>NUCLEOTIDE SEQUENCE</scope>
    <source>
        <strain evidence="1">850617-1/1</strain>
    </source>
</reference>
<gene>
    <name evidence="1" type="ORF">ERJ77_28555</name>
</gene>
<feature type="non-terminal residue" evidence="1">
    <location>
        <position position="99"/>
    </location>
</feature>
<dbReference type="EMBL" id="SCLC01002002">
    <property type="protein sequence ID" value="MBF4438369.1"/>
    <property type="molecule type" value="Genomic_DNA"/>
</dbReference>
<dbReference type="AlphaFoldDB" id="A0AAW4BM45"/>